<evidence type="ECO:0000313" key="1">
    <source>
        <dbReference type="Proteomes" id="UP000095286"/>
    </source>
</evidence>
<dbReference type="WBParaSite" id="RSKR_0000168500.1">
    <property type="protein sequence ID" value="RSKR_0000168500.1"/>
    <property type="gene ID" value="RSKR_0000168500"/>
</dbReference>
<accession>A0AC35TLE5</accession>
<protein>
    <submittedName>
        <fullName evidence="2">HTH CENPB-type domain-containing protein</fullName>
    </submittedName>
</protein>
<organism evidence="1 2">
    <name type="scientific">Rhabditophanes sp. KR3021</name>
    <dbReference type="NCBI Taxonomy" id="114890"/>
    <lineage>
        <taxon>Eukaryota</taxon>
        <taxon>Metazoa</taxon>
        <taxon>Ecdysozoa</taxon>
        <taxon>Nematoda</taxon>
        <taxon>Chromadorea</taxon>
        <taxon>Rhabditida</taxon>
        <taxon>Tylenchina</taxon>
        <taxon>Panagrolaimomorpha</taxon>
        <taxon>Strongyloidoidea</taxon>
        <taxon>Alloionematidae</taxon>
        <taxon>Rhabditophanes</taxon>
    </lineage>
</organism>
<evidence type="ECO:0000313" key="2">
    <source>
        <dbReference type="WBParaSite" id="RSKR_0000168500.1"/>
    </source>
</evidence>
<dbReference type="Proteomes" id="UP000095286">
    <property type="component" value="Unplaced"/>
</dbReference>
<reference evidence="2" key="1">
    <citation type="submission" date="2016-11" db="UniProtKB">
        <authorList>
            <consortium name="WormBaseParasite"/>
        </authorList>
    </citation>
    <scope>IDENTIFICATION</scope>
    <source>
        <strain evidence="2">KR3021</strain>
    </source>
</reference>
<sequence length="68" mass="8021">MGFDYFKASDGWLECFKKRNNITFKIVSGDSNDVNMDVVLDYQQNLKNLFADYEDRNIFNCDETGLFF</sequence>
<name>A0AC35TLE5_9BILA</name>
<proteinExistence type="predicted"/>